<organism evidence="3 4">
    <name type="scientific">Tenggerimyces flavus</name>
    <dbReference type="NCBI Taxonomy" id="1708749"/>
    <lineage>
        <taxon>Bacteria</taxon>
        <taxon>Bacillati</taxon>
        <taxon>Actinomycetota</taxon>
        <taxon>Actinomycetes</taxon>
        <taxon>Propionibacteriales</taxon>
        <taxon>Nocardioidaceae</taxon>
        <taxon>Tenggerimyces</taxon>
    </lineage>
</organism>
<dbReference type="PANTHER" id="PTHR40111:SF1">
    <property type="entry name" value="CEPHALOSPORIN-C DEACETYLASE"/>
    <property type="match status" value="1"/>
</dbReference>
<evidence type="ECO:0000313" key="4">
    <source>
        <dbReference type="Proteomes" id="UP001595699"/>
    </source>
</evidence>
<dbReference type="Gene3D" id="3.40.50.1820">
    <property type="entry name" value="alpha/beta hydrolase"/>
    <property type="match status" value="1"/>
</dbReference>
<accession>A0ABV7YGU8</accession>
<name>A0ABV7YGU8_9ACTN</name>
<dbReference type="SUPFAM" id="SSF53474">
    <property type="entry name" value="alpha/beta-Hydrolases"/>
    <property type="match status" value="1"/>
</dbReference>
<evidence type="ECO:0000313" key="3">
    <source>
        <dbReference type="EMBL" id="MFC3764182.1"/>
    </source>
</evidence>
<evidence type="ECO:0000256" key="1">
    <source>
        <dbReference type="SAM" id="MobiDB-lite"/>
    </source>
</evidence>
<feature type="domain" description="Acetyl xylan esterase" evidence="2">
    <location>
        <begin position="1"/>
        <end position="316"/>
    </location>
</feature>
<feature type="region of interest" description="Disordered" evidence="1">
    <location>
        <begin position="119"/>
        <end position="139"/>
    </location>
</feature>
<dbReference type="InterPro" id="IPR029058">
    <property type="entry name" value="AB_hydrolase_fold"/>
</dbReference>
<gene>
    <name evidence="3" type="ORF">ACFOUW_25330</name>
</gene>
<comment type="caution">
    <text evidence="3">The sequence shown here is derived from an EMBL/GenBank/DDBJ whole genome shotgun (WGS) entry which is preliminary data.</text>
</comment>
<keyword evidence="4" id="KW-1185">Reference proteome</keyword>
<dbReference type="EMBL" id="JBHRZH010000023">
    <property type="protein sequence ID" value="MFC3764182.1"/>
    <property type="molecule type" value="Genomic_DNA"/>
</dbReference>
<dbReference type="InterPro" id="IPR008391">
    <property type="entry name" value="AXE1_dom"/>
</dbReference>
<proteinExistence type="predicted"/>
<dbReference type="Pfam" id="PF05448">
    <property type="entry name" value="AXE1"/>
    <property type="match status" value="1"/>
</dbReference>
<reference evidence="4" key="1">
    <citation type="journal article" date="2019" name="Int. J. Syst. Evol. Microbiol.">
        <title>The Global Catalogue of Microorganisms (GCM) 10K type strain sequencing project: providing services to taxonomists for standard genome sequencing and annotation.</title>
        <authorList>
            <consortium name="The Broad Institute Genomics Platform"/>
            <consortium name="The Broad Institute Genome Sequencing Center for Infectious Disease"/>
            <person name="Wu L."/>
            <person name="Ma J."/>
        </authorList>
    </citation>
    <scope>NUCLEOTIDE SEQUENCE [LARGE SCALE GENOMIC DNA]</scope>
    <source>
        <strain evidence="4">CGMCC 4.7241</strain>
    </source>
</reference>
<sequence>MPIFDKELPDLEAYKPEREEQPDFDSFWTATLDEARQHPVDARFEPVDALLSTVDVADVTYRGFGGDEIRGWFVTPHGADGPLPCVVEYIGYGGGRGLPHQWLLHASAGRAHFVMDTRGQRGGDTPDRDPYPTTPSYPGFMTMGVESPETYYYRRLMTDAVRAIDAARTHPLVDPAKIVVTGGSQGGGLALAAGGLASDVVGVISDVPFLTHYRRAVDVADDGPYPEIKWYLRDRRGRVEETFKTLSYFDGVNFAARCAGSGLISVGLLDNVCPPSTVYAAYHHYAGPKELRVWEYNKHEGGANYQQAEALRFLKDLLG</sequence>
<dbReference type="RefSeq" id="WP_205114901.1">
    <property type="nucleotide sequence ID" value="NZ_JAFBCM010000001.1"/>
</dbReference>
<dbReference type="InterPro" id="IPR039069">
    <property type="entry name" value="CE7"/>
</dbReference>
<dbReference type="PANTHER" id="PTHR40111">
    <property type="entry name" value="CEPHALOSPORIN-C DEACETYLASE"/>
    <property type="match status" value="1"/>
</dbReference>
<feature type="compositionally biased region" description="Basic and acidic residues" evidence="1">
    <location>
        <begin position="119"/>
        <end position="130"/>
    </location>
</feature>
<dbReference type="Proteomes" id="UP001595699">
    <property type="component" value="Unassembled WGS sequence"/>
</dbReference>
<evidence type="ECO:0000259" key="2">
    <source>
        <dbReference type="Pfam" id="PF05448"/>
    </source>
</evidence>
<protein>
    <submittedName>
        <fullName evidence="3">Acetylxylan esterase</fullName>
    </submittedName>
</protein>